<dbReference type="KEGG" id="ntt:TAO_0795"/>
<dbReference type="AlphaFoldDB" id="A0A1Q2SLZ5"/>
<comment type="catalytic activity">
    <reaction evidence="1 5 6">
        <text>[protein]-peptidylproline (omega=180) = [protein]-peptidylproline (omega=0)</text>
        <dbReference type="Rhea" id="RHEA:16237"/>
        <dbReference type="Rhea" id="RHEA-COMP:10747"/>
        <dbReference type="Rhea" id="RHEA-COMP:10748"/>
        <dbReference type="ChEBI" id="CHEBI:83833"/>
        <dbReference type="ChEBI" id="CHEBI:83834"/>
        <dbReference type="EC" id="5.2.1.8"/>
    </reaction>
</comment>
<evidence type="ECO:0000256" key="4">
    <source>
        <dbReference type="ARBA" id="ARBA00023235"/>
    </source>
</evidence>
<evidence type="ECO:0000256" key="5">
    <source>
        <dbReference type="PROSITE-ProRule" id="PRU00277"/>
    </source>
</evidence>
<evidence type="ECO:0000256" key="2">
    <source>
        <dbReference type="ARBA" id="ARBA00006577"/>
    </source>
</evidence>
<dbReference type="SUPFAM" id="SSF54534">
    <property type="entry name" value="FKBP-like"/>
    <property type="match status" value="1"/>
</dbReference>
<dbReference type="GO" id="GO:0003755">
    <property type="term" value="F:peptidyl-prolyl cis-trans isomerase activity"/>
    <property type="evidence" value="ECO:0007669"/>
    <property type="project" value="UniProtKB-UniRule"/>
</dbReference>
<dbReference type="PROSITE" id="PS50059">
    <property type="entry name" value="FKBP_PPIASE"/>
    <property type="match status" value="1"/>
</dbReference>
<dbReference type="InterPro" id="IPR046357">
    <property type="entry name" value="PPIase_dom_sf"/>
</dbReference>
<keyword evidence="4 5" id="KW-0413">Isomerase</keyword>
<proteinExistence type="inferred from homology"/>
<feature type="domain" description="PPIase FKBP-type" evidence="8">
    <location>
        <begin position="139"/>
        <end position="225"/>
    </location>
</feature>
<dbReference type="EC" id="5.2.1.8" evidence="6"/>
<dbReference type="RefSeq" id="WP_096526741.1">
    <property type="nucleotide sequence ID" value="NZ_AP014836.1"/>
</dbReference>
<sequence length="225" mass="24705">MPKGASFLTAIFIPFLAGNLATADELETNAQKLSYIIGYQFGQTMQQQGIELDKKALMLALDDVSNKKLARLSPEQAKEVMQAMQQKEQQQHTQQADNNKVAGESYLKANKAKEGVVELPSGLQYKIIQPGNGKIPTADDTVEVNYQGTLINGTEFDSSYKRGKPITFKVSNVIPGWQEALKLMPVGSKWELAIPPKLAYGEQGAGHVIGPNETLLFNIELLNIK</sequence>
<feature type="chain" id="PRO_5012569144" description="Peptidyl-prolyl cis-trans isomerase" evidence="7">
    <location>
        <begin position="24"/>
        <end position="225"/>
    </location>
</feature>
<accession>A0A1Q2SLZ5</accession>
<reference evidence="9 10" key="1">
    <citation type="journal article" date="2017" name="ISME J.">
        <title>An acid-tolerant ammonia-oxidizing ?-proteobacterium from soil.</title>
        <authorList>
            <person name="Hayatsu M."/>
            <person name="Tago K."/>
            <person name="Uchiyama I."/>
            <person name="Toyoda A."/>
            <person name="Wang Y."/>
            <person name="Shimomura Y."/>
            <person name="Okubo T."/>
            <person name="Kurisu F."/>
            <person name="Hirono Y."/>
            <person name="Nonaka K."/>
            <person name="Akiyama H."/>
            <person name="Itoh T."/>
            <person name="Takami H."/>
        </authorList>
    </citation>
    <scope>NUCLEOTIDE SEQUENCE [LARGE SCALE GENOMIC DNA]</scope>
    <source>
        <strain evidence="9 10">TAO100</strain>
    </source>
</reference>
<dbReference type="OrthoDB" id="9814548at2"/>
<keyword evidence="10" id="KW-1185">Reference proteome</keyword>
<dbReference type="PANTHER" id="PTHR43811">
    <property type="entry name" value="FKBP-TYPE PEPTIDYL-PROLYL CIS-TRANS ISOMERASE FKPA"/>
    <property type="match status" value="1"/>
</dbReference>
<dbReference type="GO" id="GO:0006457">
    <property type="term" value="P:protein folding"/>
    <property type="evidence" value="ECO:0007669"/>
    <property type="project" value="InterPro"/>
</dbReference>
<dbReference type="Pfam" id="PF00254">
    <property type="entry name" value="FKBP_C"/>
    <property type="match status" value="1"/>
</dbReference>
<dbReference type="Pfam" id="PF01346">
    <property type="entry name" value="FKBP_N"/>
    <property type="match status" value="1"/>
</dbReference>
<organism evidence="9 10">
    <name type="scientific">Candidatus Nitrosoglobus terrae</name>
    <dbReference type="NCBI Taxonomy" id="1630141"/>
    <lineage>
        <taxon>Bacteria</taxon>
        <taxon>Pseudomonadati</taxon>
        <taxon>Pseudomonadota</taxon>
        <taxon>Gammaproteobacteria</taxon>
        <taxon>Chromatiales</taxon>
        <taxon>Chromatiaceae</taxon>
        <taxon>Candidatus Nitrosoglobus</taxon>
    </lineage>
</organism>
<evidence type="ECO:0000256" key="7">
    <source>
        <dbReference type="SAM" id="SignalP"/>
    </source>
</evidence>
<evidence type="ECO:0000256" key="1">
    <source>
        <dbReference type="ARBA" id="ARBA00000971"/>
    </source>
</evidence>
<protein>
    <recommendedName>
        <fullName evidence="6">Peptidyl-prolyl cis-trans isomerase</fullName>
        <ecNumber evidence="6">5.2.1.8</ecNumber>
    </recommendedName>
</protein>
<keyword evidence="3 5" id="KW-0697">Rotamase</keyword>
<keyword evidence="7" id="KW-0732">Signal</keyword>
<dbReference type="Gene3D" id="1.10.287.460">
    <property type="entry name" value="Peptidyl-prolyl cis-trans isomerase, FKBP-type, N-terminal domain"/>
    <property type="match status" value="1"/>
</dbReference>
<dbReference type="EMBL" id="AP014836">
    <property type="protein sequence ID" value="BAW80165.1"/>
    <property type="molecule type" value="Genomic_DNA"/>
</dbReference>
<dbReference type="InterPro" id="IPR001179">
    <property type="entry name" value="PPIase_FKBP_dom"/>
</dbReference>
<comment type="similarity">
    <text evidence="2 6">Belongs to the FKBP-type PPIase family.</text>
</comment>
<evidence type="ECO:0000313" key="9">
    <source>
        <dbReference type="EMBL" id="BAW80165.1"/>
    </source>
</evidence>
<evidence type="ECO:0000256" key="6">
    <source>
        <dbReference type="RuleBase" id="RU003915"/>
    </source>
</evidence>
<evidence type="ECO:0000256" key="3">
    <source>
        <dbReference type="ARBA" id="ARBA00023110"/>
    </source>
</evidence>
<feature type="signal peptide" evidence="7">
    <location>
        <begin position="1"/>
        <end position="23"/>
    </location>
</feature>
<evidence type="ECO:0000313" key="10">
    <source>
        <dbReference type="Proteomes" id="UP000243679"/>
    </source>
</evidence>
<dbReference type="PANTHER" id="PTHR43811:SF19">
    <property type="entry name" value="39 KDA FK506-BINDING NUCLEAR PROTEIN"/>
    <property type="match status" value="1"/>
</dbReference>
<dbReference type="InterPro" id="IPR000774">
    <property type="entry name" value="PPIase_FKBP_N"/>
</dbReference>
<dbReference type="Proteomes" id="UP000243679">
    <property type="component" value="Chromosome"/>
</dbReference>
<dbReference type="InterPro" id="IPR036944">
    <property type="entry name" value="PPIase_FKBP_N_sf"/>
</dbReference>
<gene>
    <name evidence="9" type="ORF">TAO_0795</name>
</gene>
<dbReference type="FunFam" id="3.10.50.40:FF:000004">
    <property type="entry name" value="Peptidyl-prolyl cis-trans isomerase"/>
    <property type="match status" value="1"/>
</dbReference>
<name>A0A1Q2SLZ5_9GAMM</name>
<dbReference type="Gene3D" id="3.10.50.40">
    <property type="match status" value="1"/>
</dbReference>
<evidence type="ECO:0000259" key="8">
    <source>
        <dbReference type="PROSITE" id="PS50059"/>
    </source>
</evidence>